<feature type="region of interest" description="Disordered" evidence="1">
    <location>
        <begin position="133"/>
        <end position="157"/>
    </location>
</feature>
<organism evidence="2 3">
    <name type="scientific">Rhizoctonia solani</name>
    <dbReference type="NCBI Taxonomy" id="456999"/>
    <lineage>
        <taxon>Eukaryota</taxon>
        <taxon>Fungi</taxon>
        <taxon>Dikarya</taxon>
        <taxon>Basidiomycota</taxon>
        <taxon>Agaricomycotina</taxon>
        <taxon>Agaricomycetes</taxon>
        <taxon>Cantharellales</taxon>
        <taxon>Ceratobasidiaceae</taxon>
        <taxon>Rhizoctonia</taxon>
    </lineage>
</organism>
<evidence type="ECO:0000256" key="1">
    <source>
        <dbReference type="SAM" id="MobiDB-lite"/>
    </source>
</evidence>
<name>A0A8H3DLG5_9AGAM</name>
<feature type="non-terminal residue" evidence="2">
    <location>
        <position position="157"/>
    </location>
</feature>
<sequence length="157" mass="17722">NGDAVDQDTGENHLGGSEFSGQGKGRSIAHEIHNWLDSLFDLVAGILGEVFKRDLNIENGGYYRLERQSRPIGQKRVRLASDWAKPSNKDRFSQRRNGRDGFVLRDYHVNNILEACILGCDTLTIVPNQAINSGSKQRQSPYHENEFPAMKQHKRSS</sequence>
<gene>
    <name evidence="2" type="ORF">RDB_LOCUS160878</name>
</gene>
<protein>
    <submittedName>
        <fullName evidence="2">Uncharacterized protein</fullName>
    </submittedName>
</protein>
<dbReference type="EMBL" id="CAJMWV010008021">
    <property type="protein sequence ID" value="CAE6533251.1"/>
    <property type="molecule type" value="Genomic_DNA"/>
</dbReference>
<evidence type="ECO:0000313" key="3">
    <source>
        <dbReference type="Proteomes" id="UP000663831"/>
    </source>
</evidence>
<accession>A0A8H3DLG5</accession>
<dbReference type="AlphaFoldDB" id="A0A8H3DLG5"/>
<feature type="non-terminal residue" evidence="2">
    <location>
        <position position="1"/>
    </location>
</feature>
<comment type="caution">
    <text evidence="2">The sequence shown here is derived from an EMBL/GenBank/DDBJ whole genome shotgun (WGS) entry which is preliminary data.</text>
</comment>
<feature type="region of interest" description="Disordered" evidence="1">
    <location>
        <begin position="1"/>
        <end position="23"/>
    </location>
</feature>
<reference evidence="2" key="1">
    <citation type="submission" date="2021-01" db="EMBL/GenBank/DDBJ databases">
        <authorList>
            <person name="Kaushik A."/>
        </authorList>
    </citation>
    <scope>NUCLEOTIDE SEQUENCE</scope>
    <source>
        <strain evidence="2">AG3-1AP</strain>
    </source>
</reference>
<proteinExistence type="predicted"/>
<evidence type="ECO:0000313" key="2">
    <source>
        <dbReference type="EMBL" id="CAE6533251.1"/>
    </source>
</evidence>
<dbReference type="Proteomes" id="UP000663831">
    <property type="component" value="Unassembled WGS sequence"/>
</dbReference>